<proteinExistence type="predicted"/>
<evidence type="ECO:0000313" key="4">
    <source>
        <dbReference type="Proteomes" id="UP000254893"/>
    </source>
</evidence>
<sequence>MIKTLRVAIVDDDIIFRLIFSKMLESFSELPVQVQVFENGLEALNYFRLYQHDKDKLPDILFVDIDMPFLSGWELMDEIMQEGINFVLHIPVYILSSSTSNADKQKIYNYVFINEYIEKPITKDRLFGYIKEYLSDNH</sequence>
<reference evidence="3 4" key="1">
    <citation type="submission" date="2018-06" db="EMBL/GenBank/DDBJ databases">
        <authorList>
            <consortium name="Pathogen Informatics"/>
            <person name="Doyle S."/>
        </authorList>
    </citation>
    <scope>NUCLEOTIDE SEQUENCE [LARGE SCALE GENOMIC DNA]</scope>
    <source>
        <strain evidence="3 4">NCTC11388</strain>
    </source>
</reference>
<feature type="modified residue" description="4-aspartylphosphate" evidence="1">
    <location>
        <position position="64"/>
    </location>
</feature>
<dbReference type="EMBL" id="UGYW01000002">
    <property type="protein sequence ID" value="SUJ03622.1"/>
    <property type="molecule type" value="Genomic_DNA"/>
</dbReference>
<organism evidence="3 4">
    <name type="scientific">Sphingobacterium spiritivorum</name>
    <name type="common">Flavobacterium spiritivorum</name>
    <dbReference type="NCBI Taxonomy" id="258"/>
    <lineage>
        <taxon>Bacteria</taxon>
        <taxon>Pseudomonadati</taxon>
        <taxon>Bacteroidota</taxon>
        <taxon>Sphingobacteriia</taxon>
        <taxon>Sphingobacteriales</taxon>
        <taxon>Sphingobacteriaceae</taxon>
        <taxon>Sphingobacterium</taxon>
    </lineage>
</organism>
<gene>
    <name evidence="3" type="ORF">NCTC11388_01299</name>
</gene>
<dbReference type="InterPro" id="IPR001789">
    <property type="entry name" value="Sig_transdc_resp-reg_receiver"/>
</dbReference>
<dbReference type="RefSeq" id="WP_115169520.1">
    <property type="nucleotide sequence ID" value="NZ_UGYW01000002.1"/>
</dbReference>
<dbReference type="Gene3D" id="3.40.50.2300">
    <property type="match status" value="1"/>
</dbReference>
<dbReference type="CDD" id="cd17546">
    <property type="entry name" value="REC_hyHK_CKI1_RcsC-like"/>
    <property type="match status" value="1"/>
</dbReference>
<evidence type="ECO:0000256" key="1">
    <source>
        <dbReference type="PROSITE-ProRule" id="PRU00169"/>
    </source>
</evidence>
<dbReference type="GO" id="GO:0000160">
    <property type="term" value="P:phosphorelay signal transduction system"/>
    <property type="evidence" value="ECO:0007669"/>
    <property type="project" value="InterPro"/>
</dbReference>
<dbReference type="SMART" id="SM00448">
    <property type="entry name" value="REC"/>
    <property type="match status" value="1"/>
</dbReference>
<dbReference type="Pfam" id="PF00072">
    <property type="entry name" value="Response_reg"/>
    <property type="match status" value="1"/>
</dbReference>
<dbReference type="InterPro" id="IPR052048">
    <property type="entry name" value="ST_Response_Regulator"/>
</dbReference>
<dbReference type="InterPro" id="IPR011006">
    <property type="entry name" value="CheY-like_superfamily"/>
</dbReference>
<dbReference type="PANTHER" id="PTHR43228">
    <property type="entry name" value="TWO-COMPONENT RESPONSE REGULATOR"/>
    <property type="match status" value="1"/>
</dbReference>
<dbReference type="AlphaFoldDB" id="A0A380BMD4"/>
<dbReference type="PROSITE" id="PS50110">
    <property type="entry name" value="RESPONSE_REGULATORY"/>
    <property type="match status" value="1"/>
</dbReference>
<protein>
    <submittedName>
        <fullName evidence="3">Chemotaxis-specific methylesterase</fullName>
    </submittedName>
</protein>
<dbReference type="SUPFAM" id="SSF52172">
    <property type="entry name" value="CheY-like"/>
    <property type="match status" value="1"/>
</dbReference>
<dbReference type="Proteomes" id="UP000254893">
    <property type="component" value="Unassembled WGS sequence"/>
</dbReference>
<evidence type="ECO:0000313" key="3">
    <source>
        <dbReference type="EMBL" id="SUJ03622.1"/>
    </source>
</evidence>
<name>A0A380BMD4_SPHSI</name>
<accession>A0A380BMD4</accession>
<dbReference type="PANTHER" id="PTHR43228:SF1">
    <property type="entry name" value="TWO-COMPONENT RESPONSE REGULATOR ARR22"/>
    <property type="match status" value="1"/>
</dbReference>
<keyword evidence="1" id="KW-0597">Phosphoprotein</keyword>
<feature type="domain" description="Response regulatory" evidence="2">
    <location>
        <begin position="6"/>
        <end position="134"/>
    </location>
</feature>
<evidence type="ECO:0000259" key="2">
    <source>
        <dbReference type="PROSITE" id="PS50110"/>
    </source>
</evidence>